<dbReference type="InterPro" id="IPR011611">
    <property type="entry name" value="PfkB_dom"/>
</dbReference>
<dbReference type="PANTHER" id="PTHR42774:SF3">
    <property type="entry name" value="KETOHEXOKINASE"/>
    <property type="match status" value="1"/>
</dbReference>
<evidence type="ECO:0000313" key="4">
    <source>
        <dbReference type="EMBL" id="GAA5805690.1"/>
    </source>
</evidence>
<dbReference type="InterPro" id="IPR052562">
    <property type="entry name" value="Ketohexokinase-related"/>
</dbReference>
<proteinExistence type="predicted"/>
<protein>
    <recommendedName>
        <fullName evidence="3">Carbohydrate kinase PfkB domain-containing protein</fullName>
    </recommendedName>
</protein>
<keyword evidence="1" id="KW-0808">Transferase</keyword>
<sequence length="300" mass="33702">MSSQVNEQKVVNVLLVGQVYIDTILHVTEFPEEDTKTRATDAEQRTGGNTYNTAQVLAQFHHLNVCYMSAAGSRETSNHIVEELKSRHVQQVLLFRDKDLTPSSTIIHNRKSGSRTIISNNKLNSDNSWWVHFEGRNIEQTLLQIEWLDQKAISENWRHQLTISVELEKPDRLDIQALIKKADIVLFSKLFAQHYGFTEAESFLRDYSGLRNLKHGAKAFCTWGSKGASVLDFETVHHATTHEIKQVKDTVGAGDTFNAGIIASLTKAHCSLPSALQFACTLATNKVAQQGFENLVVINK</sequence>
<dbReference type="EMBL" id="BAABUJ010000049">
    <property type="protein sequence ID" value="GAA5805690.1"/>
    <property type="molecule type" value="Genomic_DNA"/>
</dbReference>
<dbReference type="InterPro" id="IPR002173">
    <property type="entry name" value="Carboh/pur_kinase_PfkB_CS"/>
</dbReference>
<dbReference type="PANTHER" id="PTHR42774">
    <property type="entry name" value="PHOSPHOTRANSFERASE SYSTEM TRANSPORT PROTEIN"/>
    <property type="match status" value="1"/>
</dbReference>
<dbReference type="SUPFAM" id="SSF53613">
    <property type="entry name" value="Ribokinase-like"/>
    <property type="match status" value="1"/>
</dbReference>
<evidence type="ECO:0000259" key="3">
    <source>
        <dbReference type="Pfam" id="PF00294"/>
    </source>
</evidence>
<evidence type="ECO:0000313" key="5">
    <source>
        <dbReference type="Proteomes" id="UP001476247"/>
    </source>
</evidence>
<dbReference type="PROSITE" id="PS00584">
    <property type="entry name" value="PFKB_KINASES_2"/>
    <property type="match status" value="1"/>
</dbReference>
<keyword evidence="2" id="KW-0418">Kinase</keyword>
<gene>
    <name evidence="4" type="ORF">HPULCUR_011213</name>
</gene>
<feature type="domain" description="Carbohydrate kinase PfkB" evidence="3">
    <location>
        <begin position="13"/>
        <end position="291"/>
    </location>
</feature>
<reference evidence="4 5" key="1">
    <citation type="submission" date="2024-04" db="EMBL/GenBank/DDBJ databases">
        <title>genome sequences of Mucor flavus KT1a and Helicostylum pulchrum KT1b strains isolation_sourced from the surface of a dry-aged beef.</title>
        <authorList>
            <person name="Toyotome T."/>
            <person name="Hosono M."/>
            <person name="Torimaru M."/>
            <person name="Fukuda K."/>
            <person name="Mikami N."/>
        </authorList>
    </citation>
    <scope>NUCLEOTIDE SEQUENCE [LARGE SCALE GENOMIC DNA]</scope>
    <source>
        <strain evidence="4 5">KT1b</strain>
    </source>
</reference>
<name>A0ABP9YFU4_9FUNG</name>
<organism evidence="4 5">
    <name type="scientific">Helicostylum pulchrum</name>
    <dbReference type="NCBI Taxonomy" id="562976"/>
    <lineage>
        <taxon>Eukaryota</taxon>
        <taxon>Fungi</taxon>
        <taxon>Fungi incertae sedis</taxon>
        <taxon>Mucoromycota</taxon>
        <taxon>Mucoromycotina</taxon>
        <taxon>Mucoromycetes</taxon>
        <taxon>Mucorales</taxon>
        <taxon>Mucorineae</taxon>
        <taxon>Mucoraceae</taxon>
        <taxon>Helicostylum</taxon>
    </lineage>
</organism>
<keyword evidence="5" id="KW-1185">Reference proteome</keyword>
<comment type="caution">
    <text evidence="4">The sequence shown here is derived from an EMBL/GenBank/DDBJ whole genome shotgun (WGS) entry which is preliminary data.</text>
</comment>
<dbReference type="InterPro" id="IPR029056">
    <property type="entry name" value="Ribokinase-like"/>
</dbReference>
<accession>A0ABP9YFU4</accession>
<dbReference type="Gene3D" id="3.40.1190.20">
    <property type="match status" value="1"/>
</dbReference>
<dbReference type="Proteomes" id="UP001476247">
    <property type="component" value="Unassembled WGS sequence"/>
</dbReference>
<evidence type="ECO:0000256" key="2">
    <source>
        <dbReference type="ARBA" id="ARBA00022777"/>
    </source>
</evidence>
<dbReference type="Pfam" id="PF00294">
    <property type="entry name" value="PfkB"/>
    <property type="match status" value="1"/>
</dbReference>
<evidence type="ECO:0000256" key="1">
    <source>
        <dbReference type="ARBA" id="ARBA00022679"/>
    </source>
</evidence>